<keyword evidence="4" id="KW-1185">Reference proteome</keyword>
<dbReference type="Gene3D" id="3.30.1540.10">
    <property type="entry name" value="formyl-coa transferase, domain 3"/>
    <property type="match status" value="1"/>
</dbReference>
<dbReference type="SUPFAM" id="SSF89796">
    <property type="entry name" value="CoA-transferase family III (CaiB/BaiF)"/>
    <property type="match status" value="1"/>
</dbReference>
<proteinExistence type="predicted"/>
<dbReference type="EMBL" id="CP028901">
    <property type="protein sequence ID" value="AWB33114.1"/>
    <property type="molecule type" value="Genomic_DNA"/>
</dbReference>
<protein>
    <recommendedName>
        <fullName evidence="5">CoA transferase</fullName>
    </recommendedName>
</protein>
<dbReference type="KEGG" id="boz:DBV39_04615"/>
<organism evidence="3 4">
    <name type="scientific">Orrella marina</name>
    <dbReference type="NCBI Taxonomy" id="2163011"/>
    <lineage>
        <taxon>Bacteria</taxon>
        <taxon>Pseudomonadati</taxon>
        <taxon>Pseudomonadota</taxon>
        <taxon>Betaproteobacteria</taxon>
        <taxon>Burkholderiales</taxon>
        <taxon>Alcaligenaceae</taxon>
        <taxon>Orrella</taxon>
    </lineage>
</organism>
<dbReference type="AlphaFoldDB" id="A0A2R4XH85"/>
<dbReference type="Proteomes" id="UP000244571">
    <property type="component" value="Chromosome"/>
</dbReference>
<dbReference type="InterPro" id="IPR050483">
    <property type="entry name" value="CoA-transferase_III_domain"/>
</dbReference>
<dbReference type="PANTHER" id="PTHR48207">
    <property type="entry name" value="SUCCINATE--HYDROXYMETHYLGLUTARATE COA-TRANSFERASE"/>
    <property type="match status" value="1"/>
</dbReference>
<dbReference type="OrthoDB" id="5294844at2"/>
<accession>A0A2R4XH85</accession>
<dbReference type="InterPro" id="IPR023606">
    <property type="entry name" value="CoA-Trfase_III_dom_1_sf"/>
</dbReference>
<dbReference type="Gene3D" id="3.40.50.10540">
    <property type="entry name" value="Crotonobetainyl-coa:carnitine coa-transferase, domain 1"/>
    <property type="match status" value="1"/>
</dbReference>
<evidence type="ECO:0008006" key="5">
    <source>
        <dbReference type="Google" id="ProtNLM"/>
    </source>
</evidence>
<dbReference type="GO" id="GO:0008410">
    <property type="term" value="F:CoA-transferase activity"/>
    <property type="evidence" value="ECO:0007669"/>
    <property type="project" value="TreeGrafter"/>
</dbReference>
<sequence>MQAFEGIRIIDLTRVLAGPYLSYQFALLGADVIKVEPVIKGESTRWRSEGDVILGNAGMSPSFITQGSNKRSLTLDIDTPKGQEIFLKLVQSADVVIENLRTGSMARRGIGYEDARKVNPGIIYCSVTGYGQKGPKARYPAYDSVIQAASGLMSVTGTDASGPLKAGPPVVDYAMGHAGAFAVAAALFHRQRTGQGQHIDLSMLDTNLSLMASLLTTHMNSGTVPGRRGNEAPSRSPASTTFETSEGLLAIAINEQHQFEHLMQTVGLGDWLGDERFKDAATRRQHTEVLRDAIARALLRHPASHWACALNEAGVPASEVVTVDHVVKDPQVATRAYFKSFSADECGLSKGITVPLATAYKFETDGPEIRTPPPRVGEHTEAILMNLGYNEETIDSLRKSSIV</sequence>
<evidence type="ECO:0000313" key="4">
    <source>
        <dbReference type="Proteomes" id="UP000244571"/>
    </source>
</evidence>
<dbReference type="InterPro" id="IPR044855">
    <property type="entry name" value="CoA-Trfase_III_dom3_sf"/>
</dbReference>
<evidence type="ECO:0000256" key="2">
    <source>
        <dbReference type="SAM" id="MobiDB-lite"/>
    </source>
</evidence>
<keyword evidence="1" id="KW-0808">Transferase</keyword>
<dbReference type="RefSeq" id="WP_108620543.1">
    <property type="nucleotide sequence ID" value="NZ_CP028901.1"/>
</dbReference>
<gene>
    <name evidence="3" type="ORF">DBV39_04615</name>
</gene>
<dbReference type="Pfam" id="PF02515">
    <property type="entry name" value="CoA_transf_3"/>
    <property type="match status" value="1"/>
</dbReference>
<evidence type="ECO:0000313" key="3">
    <source>
        <dbReference type="EMBL" id="AWB33114.1"/>
    </source>
</evidence>
<dbReference type="InterPro" id="IPR003673">
    <property type="entry name" value="CoA-Trfase_fam_III"/>
</dbReference>
<feature type="region of interest" description="Disordered" evidence="2">
    <location>
        <begin position="220"/>
        <end position="240"/>
    </location>
</feature>
<dbReference type="PANTHER" id="PTHR48207:SF3">
    <property type="entry name" value="SUCCINATE--HYDROXYMETHYLGLUTARATE COA-TRANSFERASE"/>
    <property type="match status" value="1"/>
</dbReference>
<reference evidence="3 4" key="1">
    <citation type="submission" date="2018-04" db="EMBL/GenBank/DDBJ databases">
        <title>Bordetella sp. HZ20 isolated from seawater.</title>
        <authorList>
            <person name="Sun C."/>
        </authorList>
    </citation>
    <scope>NUCLEOTIDE SEQUENCE [LARGE SCALE GENOMIC DNA]</scope>
    <source>
        <strain evidence="3 4">HZ20</strain>
    </source>
</reference>
<evidence type="ECO:0000256" key="1">
    <source>
        <dbReference type="ARBA" id="ARBA00022679"/>
    </source>
</evidence>
<name>A0A2R4XH85_9BURK</name>